<keyword evidence="4" id="KW-0472">Membrane</keyword>
<keyword evidence="3" id="KW-0732">Signal</keyword>
<comment type="caution">
    <text evidence="8">The sequence shown here is derived from an EMBL/GenBank/DDBJ whole genome shotgun (WGS) entry which is preliminary data.</text>
</comment>
<accession>B5D1W3</accession>
<dbReference type="EMBL" id="ABQC02000023">
    <property type="protein sequence ID" value="EDY94556.1"/>
    <property type="molecule type" value="Genomic_DNA"/>
</dbReference>
<name>B5D1W3_PHOPM</name>
<dbReference type="PROSITE" id="PS51257">
    <property type="entry name" value="PROKAR_LIPOPROTEIN"/>
    <property type="match status" value="1"/>
</dbReference>
<protein>
    <submittedName>
        <fullName evidence="8">SusD family protein</fullName>
    </submittedName>
</protein>
<dbReference type="Proteomes" id="UP000003452">
    <property type="component" value="Unassembled WGS sequence"/>
</dbReference>
<evidence type="ECO:0000256" key="3">
    <source>
        <dbReference type="ARBA" id="ARBA00022729"/>
    </source>
</evidence>
<dbReference type="GO" id="GO:0009279">
    <property type="term" value="C:cell outer membrane"/>
    <property type="evidence" value="ECO:0007669"/>
    <property type="project" value="UniProtKB-SubCell"/>
</dbReference>
<evidence type="ECO:0000313" key="9">
    <source>
        <dbReference type="Proteomes" id="UP000003452"/>
    </source>
</evidence>
<dbReference type="Gene3D" id="1.25.40.390">
    <property type="match status" value="1"/>
</dbReference>
<dbReference type="AlphaFoldDB" id="B5D1W3"/>
<evidence type="ECO:0000256" key="2">
    <source>
        <dbReference type="ARBA" id="ARBA00006275"/>
    </source>
</evidence>
<evidence type="ECO:0000256" key="5">
    <source>
        <dbReference type="ARBA" id="ARBA00023237"/>
    </source>
</evidence>
<feature type="domain" description="RagB/SusD" evidence="6">
    <location>
        <begin position="332"/>
        <end position="590"/>
    </location>
</feature>
<feature type="domain" description="SusD-like N-terminal" evidence="7">
    <location>
        <begin position="107"/>
        <end position="217"/>
    </location>
</feature>
<proteinExistence type="inferred from homology"/>
<organism evidence="8 9">
    <name type="scientific">Phocaeicola plebeius (strain DSM 17135 / JCM 12973 / CCUG 54634 / M2)</name>
    <name type="common">Bacteroides plebeius</name>
    <dbReference type="NCBI Taxonomy" id="484018"/>
    <lineage>
        <taxon>Bacteria</taxon>
        <taxon>Pseudomonadati</taxon>
        <taxon>Bacteroidota</taxon>
        <taxon>Bacteroidia</taxon>
        <taxon>Bacteroidales</taxon>
        <taxon>Bacteroidaceae</taxon>
        <taxon>Phocaeicola</taxon>
    </lineage>
</organism>
<comment type="subcellular location">
    <subcellularLocation>
        <location evidence="1">Cell outer membrane</location>
    </subcellularLocation>
</comment>
<dbReference type="Pfam" id="PF14322">
    <property type="entry name" value="SusD-like_3"/>
    <property type="match status" value="1"/>
</dbReference>
<reference evidence="8 9" key="2">
    <citation type="submission" date="2008-08" db="EMBL/GenBank/DDBJ databases">
        <authorList>
            <person name="Fulton L."/>
            <person name="Clifton S."/>
            <person name="Fulton B."/>
            <person name="Xu J."/>
            <person name="Minx P."/>
            <person name="Pepin K.H."/>
            <person name="Johnson M."/>
            <person name="Thiruvilangam P."/>
            <person name="Bhonagiri V."/>
            <person name="Nash W.E."/>
            <person name="Mardis E.R."/>
            <person name="Wilson R.K."/>
        </authorList>
    </citation>
    <scope>NUCLEOTIDE SEQUENCE [LARGE SCALE GENOMIC DNA]</scope>
    <source>
        <strain evidence="9">DSM 17135 / JCM 12973 / M2</strain>
    </source>
</reference>
<dbReference type="Pfam" id="PF07980">
    <property type="entry name" value="SusD_RagB"/>
    <property type="match status" value="1"/>
</dbReference>
<evidence type="ECO:0000256" key="4">
    <source>
        <dbReference type="ARBA" id="ARBA00023136"/>
    </source>
</evidence>
<sequence length="590" mass="65820">MSMKKISILTGCLFTVALSSCNFLDREPLDAIGKDQFFAIANATALEQYCNDFYPKLIVGYGAPKSYDWGMLGEDFTSDDVLPWKRNGTSFGLATVPSSASGTQWNWENIRACNDFLANYEKSPESEEVKQKYAGMILFFKTLDYFNKVKAYGDVPWFENVMNPGDEEMYKARDSRILVMDNMLRDIDQAISWLPKKTDVTVISKDAALALKARMCLFEGTWRKYHGLENPDKFLQEAYNAACELMKPEYGYSLYEGSNPATAYHELFCLADQSNNPEVILSKAYDPGIDKGNNLTRQIFVGETPLGMSKNCADSYLCATTGLPISLCNCPGHTVHTTLIAELANRDPRMLQTTATPDVNDVDHCYYMGGLAPNIASVTNTGNPSRCATGYPIVKFYNAAEYSASHYQGTEDAPVFRLGEIMLIRAEAAAELGTITQTDLNETINKLRERVGFNKKLELAVPFDDPVIAAAYPNVSGDNAKLIREIRRERRIEMFAEGVRYDDIRRWKCGNLLTAPRLGIIIEGAGYSEKDIAALKETVGVNEDGALTIYEKRYVGQSPTPIFEDPKHYLSPIPTDEIGKAPNIKQNPGW</sequence>
<evidence type="ECO:0000259" key="7">
    <source>
        <dbReference type="Pfam" id="PF14322"/>
    </source>
</evidence>
<dbReference type="eggNOG" id="COG0457">
    <property type="taxonomic scope" value="Bacteria"/>
</dbReference>
<reference evidence="8 9" key="1">
    <citation type="submission" date="2008-08" db="EMBL/GenBank/DDBJ databases">
        <title>Draft genome sequence of Bacteroides plebeius (DSM 17135).</title>
        <authorList>
            <person name="Sudarsanam P."/>
            <person name="Ley R."/>
            <person name="Guruge J."/>
            <person name="Turnbaugh P.J."/>
            <person name="Mahowald M."/>
            <person name="Liep D."/>
            <person name="Gordon J."/>
        </authorList>
    </citation>
    <scope>NUCLEOTIDE SEQUENCE [LARGE SCALE GENOMIC DNA]</scope>
    <source>
        <strain evidence="9">DSM 17135 / JCM 12973 / M2</strain>
    </source>
</reference>
<evidence type="ECO:0000313" key="8">
    <source>
        <dbReference type="EMBL" id="EDY94556.1"/>
    </source>
</evidence>
<dbReference type="InterPro" id="IPR011990">
    <property type="entry name" value="TPR-like_helical_dom_sf"/>
</dbReference>
<dbReference type="HOGENOM" id="CLU_015553_0_1_10"/>
<dbReference type="InterPro" id="IPR012944">
    <property type="entry name" value="SusD_RagB_dom"/>
</dbReference>
<dbReference type="InterPro" id="IPR033985">
    <property type="entry name" value="SusD-like_N"/>
</dbReference>
<gene>
    <name evidence="8" type="ORF">BACPLE_02963</name>
</gene>
<evidence type="ECO:0000259" key="6">
    <source>
        <dbReference type="Pfam" id="PF07980"/>
    </source>
</evidence>
<comment type="similarity">
    <text evidence="2">Belongs to the SusD family.</text>
</comment>
<keyword evidence="5" id="KW-0998">Cell outer membrane</keyword>
<evidence type="ECO:0000256" key="1">
    <source>
        <dbReference type="ARBA" id="ARBA00004442"/>
    </source>
</evidence>
<dbReference type="SUPFAM" id="SSF48452">
    <property type="entry name" value="TPR-like"/>
    <property type="match status" value="1"/>
</dbReference>